<protein>
    <submittedName>
        <fullName evidence="24">5-hydroxytryptamine receptor 3A-like</fullName>
    </submittedName>
</protein>
<dbReference type="AlphaFoldDB" id="A0A6J2RSZ6"/>
<dbReference type="InterPro" id="IPR036734">
    <property type="entry name" value="Neur_chan_lig-bd_sf"/>
</dbReference>
<keyword evidence="6" id="KW-0770">Synapse</keyword>
<feature type="signal peptide" evidence="20">
    <location>
        <begin position="1"/>
        <end position="17"/>
    </location>
</feature>
<dbReference type="Pfam" id="PF02931">
    <property type="entry name" value="Neur_chan_LBD"/>
    <property type="match status" value="1"/>
</dbReference>
<keyword evidence="12" id="KW-0628">Postsynaptic cell membrane</keyword>
<feature type="domain" description="Neurotransmitter-gated ion-channel transmembrane" evidence="22">
    <location>
        <begin position="246"/>
        <end position="345"/>
    </location>
</feature>
<dbReference type="GO" id="GO:0005230">
    <property type="term" value="F:extracellular ligand-gated monoatomic ion channel activity"/>
    <property type="evidence" value="ECO:0007669"/>
    <property type="project" value="InterPro"/>
</dbReference>
<dbReference type="GO" id="GO:0004888">
    <property type="term" value="F:transmembrane signaling receptor activity"/>
    <property type="evidence" value="ECO:0007669"/>
    <property type="project" value="InterPro"/>
</dbReference>
<evidence type="ECO:0000256" key="12">
    <source>
        <dbReference type="ARBA" id="ARBA00023257"/>
    </source>
</evidence>
<dbReference type="PRINTS" id="PR00252">
    <property type="entry name" value="NRIONCHANNEL"/>
</dbReference>
<keyword evidence="4 20" id="KW-0732">Signal</keyword>
<evidence type="ECO:0000256" key="7">
    <source>
        <dbReference type="ARBA" id="ARBA00023065"/>
    </source>
</evidence>
<keyword evidence="13" id="KW-1071">Ligand-gated ion channel</keyword>
<dbReference type="Proteomes" id="UP000504630">
    <property type="component" value="Chromosome 19"/>
</dbReference>
<evidence type="ECO:0000256" key="4">
    <source>
        <dbReference type="ARBA" id="ARBA00022729"/>
    </source>
</evidence>
<name>A0A6J2RSZ6_COTGO</name>
<dbReference type="FunFam" id="1.20.58.390:FF:000103">
    <property type="entry name" value="Si:ch211-256e16.10"/>
    <property type="match status" value="1"/>
</dbReference>
<dbReference type="InterPro" id="IPR036719">
    <property type="entry name" value="Neuro-gated_channel_TM_sf"/>
</dbReference>
<evidence type="ECO:0000256" key="5">
    <source>
        <dbReference type="ARBA" id="ARBA00022989"/>
    </source>
</evidence>
<keyword evidence="23" id="KW-1185">Reference proteome</keyword>
<keyword evidence="7 20" id="KW-0406">Ion transport</keyword>
<comment type="function">
    <text evidence="19">Forms serotonin (5-hydroxytryptamine/5-HT3)-activated cation-selective channel complexes, which when activated cause fast, depolarizing responses in neurons.</text>
</comment>
<evidence type="ECO:0000256" key="11">
    <source>
        <dbReference type="ARBA" id="ARBA00023180"/>
    </source>
</evidence>
<keyword evidence="9" id="KW-1015">Disulfide bond</keyword>
<keyword evidence="11" id="KW-0325">Glycoprotein</keyword>
<dbReference type="Gene3D" id="2.70.170.10">
    <property type="entry name" value="Neurotransmitter-gated ion-channel ligand-binding domain"/>
    <property type="match status" value="1"/>
</dbReference>
<comment type="caution">
    <text evidence="20">Lacks conserved residue(s) required for the propagation of feature annotation.</text>
</comment>
<dbReference type="InterPro" id="IPR006029">
    <property type="entry name" value="Neurotrans-gated_channel_TM"/>
</dbReference>
<evidence type="ECO:0000256" key="20">
    <source>
        <dbReference type="RuleBase" id="RU000687"/>
    </source>
</evidence>
<dbReference type="CDD" id="cd19063">
    <property type="entry name" value="LGIC_TM_5-HT3"/>
    <property type="match status" value="1"/>
</dbReference>
<dbReference type="InterPro" id="IPR006202">
    <property type="entry name" value="Neur_chan_lig-bd"/>
</dbReference>
<keyword evidence="2" id="KW-1003">Cell membrane</keyword>
<evidence type="ECO:0000256" key="16">
    <source>
        <dbReference type="ARBA" id="ARBA00034430"/>
    </source>
</evidence>
<dbReference type="PANTHER" id="PTHR18945">
    <property type="entry name" value="NEUROTRANSMITTER GATED ION CHANNEL"/>
    <property type="match status" value="1"/>
</dbReference>
<dbReference type="InterPro" id="IPR038050">
    <property type="entry name" value="Neuro_actylchol_rec"/>
</dbReference>
<keyword evidence="5 20" id="KW-1133">Transmembrane helix</keyword>
<comment type="catalytic activity">
    <reaction evidence="16">
        <text>K(+)(in) = K(+)(out)</text>
        <dbReference type="Rhea" id="RHEA:29463"/>
        <dbReference type="ChEBI" id="CHEBI:29103"/>
    </reaction>
</comment>
<evidence type="ECO:0000259" key="22">
    <source>
        <dbReference type="Pfam" id="PF02932"/>
    </source>
</evidence>
<dbReference type="KEGG" id="cgob:115024843"/>
<proteinExistence type="inferred from homology"/>
<evidence type="ECO:0000256" key="1">
    <source>
        <dbReference type="ARBA" id="ARBA00022448"/>
    </source>
</evidence>
<evidence type="ECO:0000256" key="6">
    <source>
        <dbReference type="ARBA" id="ARBA00023018"/>
    </source>
</evidence>
<dbReference type="PROSITE" id="PS00236">
    <property type="entry name" value="NEUROTR_ION_CHANNEL"/>
    <property type="match status" value="1"/>
</dbReference>
<dbReference type="InterPro" id="IPR018000">
    <property type="entry name" value="Neurotransmitter_ion_chnl_CS"/>
</dbReference>
<evidence type="ECO:0000256" key="10">
    <source>
        <dbReference type="ARBA" id="ARBA00023170"/>
    </source>
</evidence>
<dbReference type="InParanoid" id="A0A6J2RSZ6"/>
<dbReference type="GO" id="GO:0045211">
    <property type="term" value="C:postsynaptic membrane"/>
    <property type="evidence" value="ECO:0007669"/>
    <property type="project" value="UniProtKB-SubCell"/>
</dbReference>
<evidence type="ECO:0000256" key="15">
    <source>
        <dbReference type="ARBA" id="ARBA00034104"/>
    </source>
</evidence>
<dbReference type="SUPFAM" id="SSF90112">
    <property type="entry name" value="Neurotransmitter-gated ion-channel transmembrane pore"/>
    <property type="match status" value="1"/>
</dbReference>
<feature type="transmembrane region" description="Helical" evidence="20">
    <location>
        <begin position="270"/>
        <end position="287"/>
    </location>
</feature>
<keyword evidence="1 20" id="KW-0813">Transport</keyword>
<comment type="catalytic activity">
    <reaction evidence="18">
        <text>Ca(2+)(in) = Ca(2+)(out)</text>
        <dbReference type="Rhea" id="RHEA:29671"/>
        <dbReference type="ChEBI" id="CHEBI:29108"/>
    </reaction>
</comment>
<sequence>MMLAVFLLLFLLKAVDGESSETVCSYQDVLKYLNLSKNNELYSMTRPVKSYKNPTHVSLEVLLYAILDVREIDQTFVPYVWIFTSWQNEHIYWDTNDFCGIETVSLPIDVLWKPDLMIEEMTEKDKSPQSPHLTLYHTGLVRAQDDQVLVSTCRMHVYKFPFDIQSCNLSFKSVVHSVKEIQLVRHHNSSHVTELVGEMMRTQYEWLFINMTVTNKTVNMFEFQQDVMIYTITMKRRPLLYIVNFLVPILFFFCLDLASFLISDSGGEKLSFKVTVLLAITVMQLILNEILPSSSERSPLIVVYCIGIFSLMLLSLLETILVMHLMEKDSASQDSECREEKKWIACICDSSADETSTELLKGSSSRLTKESHASDELKEVVKMLAVLLNSRKEKGKPGYWTRKYILEDIWLGIVALPDGD</sequence>
<keyword evidence="10" id="KW-0675">Receptor</keyword>
<evidence type="ECO:0000256" key="13">
    <source>
        <dbReference type="ARBA" id="ARBA00023286"/>
    </source>
</evidence>
<evidence type="ECO:0000256" key="8">
    <source>
        <dbReference type="ARBA" id="ARBA00023136"/>
    </source>
</evidence>
<dbReference type="Gene3D" id="1.20.58.390">
    <property type="entry name" value="Neurotransmitter-gated ion-channel transmembrane domain"/>
    <property type="match status" value="1"/>
</dbReference>
<evidence type="ECO:0000313" key="24">
    <source>
        <dbReference type="RefSeq" id="XP_029312562.1"/>
    </source>
</evidence>
<evidence type="ECO:0000256" key="9">
    <source>
        <dbReference type="ARBA" id="ARBA00023157"/>
    </source>
</evidence>
<feature type="chain" id="PRO_5027150100" evidence="20">
    <location>
        <begin position="18"/>
        <end position="420"/>
    </location>
</feature>
<keyword evidence="14 20" id="KW-0407">Ion channel</keyword>
<dbReference type="InterPro" id="IPR049944">
    <property type="entry name" value="LGIC_TM_5-HT3"/>
</dbReference>
<comment type="catalytic activity">
    <reaction evidence="17">
        <text>Na(+)(in) = Na(+)(out)</text>
        <dbReference type="Rhea" id="RHEA:34963"/>
        <dbReference type="ChEBI" id="CHEBI:29101"/>
    </reaction>
</comment>
<comment type="similarity">
    <text evidence="20">Belongs to the ligand-gated ion channel (TC 1.A.9) family.</text>
</comment>
<accession>A0A6J2RSZ6</accession>
<evidence type="ECO:0000259" key="21">
    <source>
        <dbReference type="Pfam" id="PF02931"/>
    </source>
</evidence>
<gene>
    <name evidence="24" type="primary">LOC115024843</name>
</gene>
<dbReference type="SUPFAM" id="SSF63712">
    <property type="entry name" value="Nicotinic receptor ligand binding domain-like"/>
    <property type="match status" value="1"/>
</dbReference>
<feature type="transmembrane region" description="Helical" evidence="20">
    <location>
        <begin position="299"/>
        <end position="323"/>
    </location>
</feature>
<dbReference type="Pfam" id="PF02932">
    <property type="entry name" value="Neur_chan_memb"/>
    <property type="match status" value="1"/>
</dbReference>
<evidence type="ECO:0000256" key="14">
    <source>
        <dbReference type="ARBA" id="ARBA00023303"/>
    </source>
</evidence>
<keyword evidence="8 20" id="KW-0472">Membrane</keyword>
<dbReference type="InterPro" id="IPR006201">
    <property type="entry name" value="Neur_channel"/>
</dbReference>
<reference evidence="24" key="1">
    <citation type="submission" date="2025-08" db="UniProtKB">
        <authorList>
            <consortium name="RefSeq"/>
        </authorList>
    </citation>
    <scope>IDENTIFICATION</scope>
</reference>
<evidence type="ECO:0000256" key="3">
    <source>
        <dbReference type="ARBA" id="ARBA00022692"/>
    </source>
</evidence>
<organism evidence="23 24">
    <name type="scientific">Cottoperca gobio</name>
    <name type="common">Frogmouth</name>
    <name type="synonym">Aphritis gobio</name>
    <dbReference type="NCBI Taxonomy" id="56716"/>
    <lineage>
        <taxon>Eukaryota</taxon>
        <taxon>Metazoa</taxon>
        <taxon>Chordata</taxon>
        <taxon>Craniata</taxon>
        <taxon>Vertebrata</taxon>
        <taxon>Euteleostomi</taxon>
        <taxon>Actinopterygii</taxon>
        <taxon>Neopterygii</taxon>
        <taxon>Teleostei</taxon>
        <taxon>Neoteleostei</taxon>
        <taxon>Acanthomorphata</taxon>
        <taxon>Eupercaria</taxon>
        <taxon>Perciformes</taxon>
        <taxon>Notothenioidei</taxon>
        <taxon>Bovichtidae</taxon>
        <taxon>Cottoperca</taxon>
    </lineage>
</organism>
<evidence type="ECO:0000256" key="19">
    <source>
        <dbReference type="ARBA" id="ARBA00037540"/>
    </source>
</evidence>
<keyword evidence="3 20" id="KW-0812">Transmembrane</keyword>
<dbReference type="RefSeq" id="XP_029312562.1">
    <property type="nucleotide sequence ID" value="XM_029456702.1"/>
</dbReference>
<dbReference type="FunFam" id="2.70.170.10:FF:000017">
    <property type="entry name" value="5-hydroxytryptamine receptor 3A"/>
    <property type="match status" value="1"/>
</dbReference>
<evidence type="ECO:0000256" key="17">
    <source>
        <dbReference type="ARBA" id="ARBA00036239"/>
    </source>
</evidence>
<evidence type="ECO:0000256" key="18">
    <source>
        <dbReference type="ARBA" id="ARBA00036634"/>
    </source>
</evidence>
<evidence type="ECO:0000256" key="2">
    <source>
        <dbReference type="ARBA" id="ARBA00022475"/>
    </source>
</evidence>
<dbReference type="GeneID" id="115024843"/>
<feature type="domain" description="Neurotransmitter-gated ion-channel ligand-binding" evidence="21">
    <location>
        <begin position="43"/>
        <end position="238"/>
    </location>
</feature>
<feature type="transmembrane region" description="Helical" evidence="20">
    <location>
        <begin position="239"/>
        <end position="258"/>
    </location>
</feature>
<comment type="subcellular location">
    <subcellularLocation>
        <location evidence="15">Postsynaptic cell membrane</location>
        <topology evidence="15">Multi-pass membrane protein</topology>
    </subcellularLocation>
</comment>
<dbReference type="OrthoDB" id="6097796at2759"/>
<evidence type="ECO:0000313" key="23">
    <source>
        <dbReference type="Proteomes" id="UP000504630"/>
    </source>
</evidence>